<dbReference type="Proteomes" id="UP000030928">
    <property type="component" value="Segment"/>
</dbReference>
<reference evidence="1 2" key="1">
    <citation type="journal article" date="2014" name="Appl. Environ. Microbiol.">
        <title>Genome and proteome analysis of bacteriophage Ldl1 reveals the existence of a novel phage group infecting Lactobacillus delbrueckii subsp. Lactis.</title>
        <authorList>
            <person name="Casey E."/>
            <person name="Mahony J."/>
            <person name="Neve H."/>
            <person name="Noben J.P."/>
            <person name="Bello F.D."/>
            <person name="van Sinderen D."/>
        </authorList>
    </citation>
    <scope>NUCLEOTIDE SEQUENCE [LARGE SCALE GENOMIC DNA]</scope>
    <source>
        <strain evidence="1">Ldl1</strain>
    </source>
</reference>
<protein>
    <submittedName>
        <fullName evidence="1">Uncharacterized protein</fullName>
    </submittedName>
</protein>
<gene>
    <name evidence="1" type="ORF">LDL_074</name>
</gene>
<evidence type="ECO:0000313" key="2">
    <source>
        <dbReference type="Proteomes" id="UP000030928"/>
    </source>
</evidence>
<keyword evidence="2" id="KW-1185">Reference proteome</keyword>
<dbReference type="RefSeq" id="YP_009126516.1">
    <property type="nucleotide sequence ID" value="NC_026609.1"/>
</dbReference>
<name>A0A0A7DMN2_9CAUD</name>
<evidence type="ECO:0000313" key="1">
    <source>
        <dbReference type="EMBL" id="AIS73932.1"/>
    </source>
</evidence>
<dbReference type="KEGG" id="vg:23681277"/>
<dbReference type="GeneID" id="23681277"/>
<dbReference type="EMBL" id="KM514685">
    <property type="protein sequence ID" value="AIS73932.1"/>
    <property type="molecule type" value="Genomic_DNA"/>
</dbReference>
<sequence>MMNLDTLEKIKKNEFFEGKSFPEELHRLIHEFYENFDLDRQDSRYRESYIRSFIKQHEAFIVNYQTNVFNANISTTDKLSDEITFCRFLDTLGTYLTKYYDEDGQTVTDFRKEEHKK</sequence>
<accession>A0A0A7DMN2</accession>
<organism evidence="1 2">
    <name type="scientific">Lactobacillus phage Ldl1</name>
    <dbReference type="NCBI Taxonomy" id="1552735"/>
    <lineage>
        <taxon>Viruses</taxon>
        <taxon>Duplodnaviria</taxon>
        <taxon>Heunggongvirae</taxon>
        <taxon>Uroviricota</taxon>
        <taxon>Caudoviricetes</taxon>
        <taxon>Tybeckvirinae</taxon>
        <taxon>Lidleunavirus</taxon>
        <taxon>Lidleunavirus Ldl1</taxon>
    </lineage>
</organism>
<proteinExistence type="predicted"/>